<dbReference type="RefSeq" id="WP_240833042.1">
    <property type="nucleotide sequence ID" value="NZ_JAKWBL010000004.1"/>
</dbReference>
<comment type="caution">
    <text evidence="17">The sequence shown here is derived from an EMBL/GenBank/DDBJ whole genome shotgun (WGS) entry which is preliminary data.</text>
</comment>
<evidence type="ECO:0000259" key="16">
    <source>
        <dbReference type="Pfam" id="PF00912"/>
    </source>
</evidence>
<keyword evidence="12" id="KW-0961">Cell wall biogenesis/degradation</keyword>
<comment type="catalytic activity">
    <reaction evidence="14">
        <text>[GlcNAc-(1-&gt;4)-Mur2Ac(oyl-L-Ala-gamma-D-Glu-L-Lys-D-Ala-D-Ala)](n)-di-trans,octa-cis-undecaprenyl diphosphate + beta-D-GlcNAc-(1-&gt;4)-Mur2Ac(oyl-L-Ala-gamma-D-Glu-L-Lys-D-Ala-D-Ala)-di-trans,octa-cis-undecaprenyl diphosphate = [GlcNAc-(1-&gt;4)-Mur2Ac(oyl-L-Ala-gamma-D-Glu-L-Lys-D-Ala-D-Ala)](n+1)-di-trans,octa-cis-undecaprenyl diphosphate + di-trans,octa-cis-undecaprenyl diphosphate + H(+)</text>
        <dbReference type="Rhea" id="RHEA:23708"/>
        <dbReference type="Rhea" id="RHEA-COMP:9602"/>
        <dbReference type="Rhea" id="RHEA-COMP:9603"/>
        <dbReference type="ChEBI" id="CHEBI:15378"/>
        <dbReference type="ChEBI" id="CHEBI:58405"/>
        <dbReference type="ChEBI" id="CHEBI:60033"/>
        <dbReference type="ChEBI" id="CHEBI:78435"/>
        <dbReference type="EC" id="2.4.99.28"/>
    </reaction>
</comment>
<dbReference type="InterPro" id="IPR001264">
    <property type="entry name" value="Glyco_trans_51"/>
</dbReference>
<evidence type="ECO:0000256" key="7">
    <source>
        <dbReference type="ARBA" id="ARBA00022679"/>
    </source>
</evidence>
<evidence type="ECO:0000256" key="14">
    <source>
        <dbReference type="ARBA" id="ARBA00049902"/>
    </source>
</evidence>
<keyword evidence="3" id="KW-1003">Cell membrane</keyword>
<sequence>MKKSVRIFWRLFFIGMGLFIAILLMANFGVFGKMPSIEELENPTIAQASEVFASDGTLMGKYYLPSGNRSIVKYKEISPNVINALVATEDKRFYEHSGIDIKGTLRAVIYGGSAGGGSTITQQLALALFNERARNPVKRVIQKVKEWIIAVKLERNFTKEEILALYLNAVPYPDNVFGIRNAAKTFFQKEPGQLSVDEAALLVGTINGPGVFNPRRNPKASMDRRNLVLGRMAENGNITAAEAGNLQAKPITLNYKKPTEDLGYAPYFREILREELKKLLKDISKPDGSSYSIYNDGLKIYTTINPVMQIYAEEAVAKQAPQLYKNVIRQGFVKNGSVWKKHENVLEAAMKNSERWRNLADDGLSDKEIKATFLKKHR</sequence>
<keyword evidence="10 15" id="KW-0472">Membrane</keyword>
<evidence type="ECO:0000313" key="18">
    <source>
        <dbReference type="Proteomes" id="UP001202248"/>
    </source>
</evidence>
<keyword evidence="6" id="KW-0328">Glycosyltransferase</keyword>
<evidence type="ECO:0000256" key="3">
    <source>
        <dbReference type="ARBA" id="ARBA00022475"/>
    </source>
</evidence>
<dbReference type="Proteomes" id="UP001202248">
    <property type="component" value="Unassembled WGS sequence"/>
</dbReference>
<keyword evidence="7" id="KW-0808">Transferase</keyword>
<dbReference type="InterPro" id="IPR012338">
    <property type="entry name" value="Beta-lactam/transpept-like"/>
</dbReference>
<keyword evidence="9" id="KW-0573">Peptidoglycan synthesis</keyword>
<dbReference type="SUPFAM" id="SSF53955">
    <property type="entry name" value="Lysozyme-like"/>
    <property type="match status" value="1"/>
</dbReference>
<protein>
    <submittedName>
        <fullName evidence="17">Penicillin-binding protein</fullName>
    </submittedName>
</protein>
<gene>
    <name evidence="17" type="ORF">MKP09_23610</name>
</gene>
<keyword evidence="4" id="KW-0121">Carboxypeptidase</keyword>
<dbReference type="Gene3D" id="3.40.710.10">
    <property type="entry name" value="DD-peptidase/beta-lactamase superfamily"/>
    <property type="match status" value="1"/>
</dbReference>
<evidence type="ECO:0000256" key="2">
    <source>
        <dbReference type="ARBA" id="ARBA00004752"/>
    </source>
</evidence>
<dbReference type="InterPro" id="IPR036950">
    <property type="entry name" value="PBP_transglycosylase"/>
</dbReference>
<comment type="subcellular location">
    <subcellularLocation>
        <location evidence="1">Cell membrane</location>
    </subcellularLocation>
</comment>
<feature type="transmembrane region" description="Helical" evidence="15">
    <location>
        <begin position="7"/>
        <end position="31"/>
    </location>
</feature>
<evidence type="ECO:0000256" key="13">
    <source>
        <dbReference type="ARBA" id="ARBA00034000"/>
    </source>
</evidence>
<evidence type="ECO:0000256" key="5">
    <source>
        <dbReference type="ARBA" id="ARBA00022670"/>
    </source>
</evidence>
<dbReference type="Pfam" id="PF00912">
    <property type="entry name" value="Transgly"/>
    <property type="match status" value="1"/>
</dbReference>
<comment type="pathway">
    <text evidence="2">Cell wall biogenesis; peptidoglycan biosynthesis.</text>
</comment>
<evidence type="ECO:0000256" key="11">
    <source>
        <dbReference type="ARBA" id="ARBA00023268"/>
    </source>
</evidence>
<keyword evidence="15" id="KW-1133">Transmembrane helix</keyword>
<keyword evidence="8" id="KW-0133">Cell shape</keyword>
<dbReference type="InterPro" id="IPR050396">
    <property type="entry name" value="Glycosyltr_51/Transpeptidase"/>
</dbReference>
<evidence type="ECO:0000256" key="15">
    <source>
        <dbReference type="SAM" id="Phobius"/>
    </source>
</evidence>
<comment type="catalytic activity">
    <reaction evidence="13">
        <text>Preferential cleavage: (Ac)2-L-Lys-D-Ala-|-D-Ala. Also transpeptidation of peptidyl-alanyl moieties that are N-acyl substituents of D-alanine.</text>
        <dbReference type="EC" id="3.4.16.4"/>
    </reaction>
</comment>
<keyword evidence="4" id="KW-0378">Hydrolase</keyword>
<dbReference type="PANTHER" id="PTHR32282">
    <property type="entry name" value="BINDING PROTEIN TRANSPEPTIDASE, PUTATIVE-RELATED"/>
    <property type="match status" value="1"/>
</dbReference>
<dbReference type="InterPro" id="IPR023346">
    <property type="entry name" value="Lysozyme-like_dom_sf"/>
</dbReference>
<dbReference type="PANTHER" id="PTHR32282:SF11">
    <property type="entry name" value="PENICILLIN-BINDING PROTEIN 1B"/>
    <property type="match status" value="1"/>
</dbReference>
<keyword evidence="5" id="KW-0645">Protease</keyword>
<dbReference type="EMBL" id="JAKWBL010000004">
    <property type="protein sequence ID" value="MCH5600687.1"/>
    <property type="molecule type" value="Genomic_DNA"/>
</dbReference>
<evidence type="ECO:0000256" key="12">
    <source>
        <dbReference type="ARBA" id="ARBA00023316"/>
    </source>
</evidence>
<dbReference type="Gene3D" id="1.10.3810.10">
    <property type="entry name" value="Biosynthetic peptidoglycan transglycosylase-like"/>
    <property type="match status" value="1"/>
</dbReference>
<evidence type="ECO:0000256" key="10">
    <source>
        <dbReference type="ARBA" id="ARBA00023136"/>
    </source>
</evidence>
<accession>A0ABS9SQN3</accession>
<proteinExistence type="predicted"/>
<name>A0ABS9SQN3_9BACT</name>
<evidence type="ECO:0000256" key="1">
    <source>
        <dbReference type="ARBA" id="ARBA00004236"/>
    </source>
</evidence>
<evidence type="ECO:0000256" key="8">
    <source>
        <dbReference type="ARBA" id="ARBA00022960"/>
    </source>
</evidence>
<evidence type="ECO:0000256" key="6">
    <source>
        <dbReference type="ARBA" id="ARBA00022676"/>
    </source>
</evidence>
<reference evidence="17 18" key="1">
    <citation type="submission" date="2022-02" db="EMBL/GenBank/DDBJ databases">
        <authorList>
            <person name="Min J."/>
        </authorList>
    </citation>
    <scope>NUCLEOTIDE SEQUENCE [LARGE SCALE GENOMIC DNA]</scope>
    <source>
        <strain evidence="17 18">GR10-1</strain>
    </source>
</reference>
<evidence type="ECO:0000256" key="4">
    <source>
        <dbReference type="ARBA" id="ARBA00022645"/>
    </source>
</evidence>
<evidence type="ECO:0000256" key="9">
    <source>
        <dbReference type="ARBA" id="ARBA00022984"/>
    </source>
</evidence>
<keyword evidence="11" id="KW-0511">Multifunctional enzyme</keyword>
<evidence type="ECO:0000313" key="17">
    <source>
        <dbReference type="EMBL" id="MCH5600687.1"/>
    </source>
</evidence>
<dbReference type="SUPFAM" id="SSF56601">
    <property type="entry name" value="beta-lactamase/transpeptidase-like"/>
    <property type="match status" value="1"/>
</dbReference>
<feature type="domain" description="Glycosyl transferase family 51" evidence="16">
    <location>
        <begin position="65"/>
        <end position="232"/>
    </location>
</feature>
<keyword evidence="15" id="KW-0812">Transmembrane</keyword>
<organism evidence="17 18">
    <name type="scientific">Niabella ginsengisoli</name>
    <dbReference type="NCBI Taxonomy" id="522298"/>
    <lineage>
        <taxon>Bacteria</taxon>
        <taxon>Pseudomonadati</taxon>
        <taxon>Bacteroidota</taxon>
        <taxon>Chitinophagia</taxon>
        <taxon>Chitinophagales</taxon>
        <taxon>Chitinophagaceae</taxon>
        <taxon>Niabella</taxon>
    </lineage>
</organism>
<keyword evidence="18" id="KW-1185">Reference proteome</keyword>